<dbReference type="InterPro" id="IPR011991">
    <property type="entry name" value="ArsR-like_HTH"/>
</dbReference>
<keyword evidence="7" id="KW-1185">Reference proteome</keyword>
<dbReference type="InterPro" id="IPR051054">
    <property type="entry name" value="SorC_transcr_regulators"/>
</dbReference>
<feature type="domain" description="Sugar-binding" evidence="5">
    <location>
        <begin position="68"/>
        <end position="321"/>
    </location>
</feature>
<sequence length="328" mass="36465">MITLSISQEHRYYLKLKALYYLYEEGYTQTEIAKQLNISRVTLSRLLEEAKAEGMIKFEIVDVRGAMKTLQLEEKLRQRFGLQDIKLVDCSGADTDTLTRKIGSEAASYFEQLVHNNMKIGLTWGRTLNSMIENLPPNKNIRDIHVYTLVGGSSQSVDFQPNILAQHLIDKYNGHATILTAPFMCQSKELCSAIKEEPTIASILKASHNLDVTLVGIGEAPVRDADHLSDYPFDTATINELVDAEAAGDICGNFFTTTGELCNTTLKNRIISIDIRDLPEHKRVIGVGGGEKKVRSILGALNGHYLHALITDVQTAEKVLELADDNTL</sequence>
<accession>A0ABT2S3M6</accession>
<dbReference type="SUPFAM" id="SSF100950">
    <property type="entry name" value="NagB/RpiA/CoA transferase-like"/>
    <property type="match status" value="1"/>
</dbReference>
<proteinExistence type="inferred from homology"/>
<dbReference type="Gene3D" id="3.40.50.1360">
    <property type="match status" value="1"/>
</dbReference>
<evidence type="ECO:0000256" key="1">
    <source>
        <dbReference type="ARBA" id="ARBA00010466"/>
    </source>
</evidence>
<dbReference type="Pfam" id="PF04198">
    <property type="entry name" value="Sugar-bind"/>
    <property type="match status" value="1"/>
</dbReference>
<evidence type="ECO:0000256" key="4">
    <source>
        <dbReference type="ARBA" id="ARBA00023163"/>
    </source>
</evidence>
<evidence type="ECO:0000313" key="6">
    <source>
        <dbReference type="EMBL" id="MCU6699113.1"/>
    </source>
</evidence>
<name>A0ABT2S3M6_9FIRM</name>
<dbReference type="Pfam" id="PF13384">
    <property type="entry name" value="HTH_23"/>
    <property type="match status" value="1"/>
</dbReference>
<keyword evidence="4" id="KW-0804">Transcription</keyword>
<dbReference type="EMBL" id="JAOQJV010000002">
    <property type="protein sequence ID" value="MCU6699113.1"/>
    <property type="molecule type" value="Genomic_DNA"/>
</dbReference>
<dbReference type="InterPro" id="IPR036390">
    <property type="entry name" value="WH_DNA-bd_sf"/>
</dbReference>
<reference evidence="6 7" key="1">
    <citation type="journal article" date="2021" name="ISME Commun">
        <title>Automated analysis of genomic sequences facilitates high-throughput and comprehensive description of bacteria.</title>
        <authorList>
            <person name="Hitch T.C.A."/>
        </authorList>
    </citation>
    <scope>NUCLEOTIDE SEQUENCE [LARGE SCALE GENOMIC DNA]</scope>
    <source>
        <strain evidence="6 7">Sanger_02</strain>
    </source>
</reference>
<evidence type="ECO:0000256" key="3">
    <source>
        <dbReference type="ARBA" id="ARBA00023125"/>
    </source>
</evidence>
<dbReference type="Gene3D" id="1.10.10.60">
    <property type="entry name" value="Homeodomain-like"/>
    <property type="match status" value="1"/>
</dbReference>
<evidence type="ECO:0000313" key="7">
    <source>
        <dbReference type="Proteomes" id="UP001207605"/>
    </source>
</evidence>
<protein>
    <submittedName>
        <fullName evidence="6">Sugar-binding transcriptional regulator</fullName>
    </submittedName>
</protein>
<dbReference type="RefSeq" id="WP_262580862.1">
    <property type="nucleotide sequence ID" value="NZ_JAOQJV010000002.1"/>
</dbReference>
<organism evidence="6 7">
    <name type="scientific">Dorea ammoniilytica</name>
    <dbReference type="NCBI Taxonomy" id="2981788"/>
    <lineage>
        <taxon>Bacteria</taxon>
        <taxon>Bacillati</taxon>
        <taxon>Bacillota</taxon>
        <taxon>Clostridia</taxon>
        <taxon>Lachnospirales</taxon>
        <taxon>Lachnospiraceae</taxon>
        <taxon>Dorea</taxon>
    </lineage>
</organism>
<keyword evidence="3" id="KW-0238">DNA-binding</keyword>
<dbReference type="Proteomes" id="UP001207605">
    <property type="component" value="Unassembled WGS sequence"/>
</dbReference>
<comment type="caution">
    <text evidence="6">The sequence shown here is derived from an EMBL/GenBank/DDBJ whole genome shotgun (WGS) entry which is preliminary data.</text>
</comment>
<dbReference type="InterPro" id="IPR007324">
    <property type="entry name" value="Sugar-bd_dom_put"/>
</dbReference>
<evidence type="ECO:0000259" key="5">
    <source>
        <dbReference type="Pfam" id="PF04198"/>
    </source>
</evidence>
<gene>
    <name evidence="6" type="ORF">OCV65_02520</name>
</gene>
<keyword evidence="2" id="KW-0805">Transcription regulation</keyword>
<dbReference type="InterPro" id="IPR037171">
    <property type="entry name" value="NagB/RpiA_transferase-like"/>
</dbReference>
<dbReference type="PANTHER" id="PTHR34294:SF1">
    <property type="entry name" value="TRANSCRIPTIONAL REGULATOR LSRR"/>
    <property type="match status" value="1"/>
</dbReference>
<dbReference type="SUPFAM" id="SSF46785">
    <property type="entry name" value="Winged helix' DNA-binding domain"/>
    <property type="match status" value="1"/>
</dbReference>
<evidence type="ECO:0000256" key="2">
    <source>
        <dbReference type="ARBA" id="ARBA00023015"/>
    </source>
</evidence>
<dbReference type="PANTHER" id="PTHR34294">
    <property type="entry name" value="TRANSCRIPTIONAL REGULATOR-RELATED"/>
    <property type="match status" value="1"/>
</dbReference>
<comment type="similarity">
    <text evidence="1">Belongs to the SorC transcriptional regulatory family.</text>
</comment>
<dbReference type="CDD" id="cd00090">
    <property type="entry name" value="HTH_ARSR"/>
    <property type="match status" value="1"/>
</dbReference>